<name>A0A1M5UPK3_9FLAO</name>
<dbReference type="InterPro" id="IPR039248">
    <property type="entry name" value="Ptase_RsbX"/>
</dbReference>
<protein>
    <submittedName>
        <fullName evidence="2">Anti-sigma regulatory factor (Ser/Thr protein kinase)</fullName>
    </submittedName>
</protein>
<dbReference type="Pfam" id="PF07228">
    <property type="entry name" value="SpoIIE"/>
    <property type="match status" value="1"/>
</dbReference>
<gene>
    <name evidence="2" type="ORF">SAMN05443663_109111</name>
</gene>
<keyword evidence="2" id="KW-0418">Kinase</keyword>
<organism evidence="2 3">
    <name type="scientific">Flavobacterium defluvii</name>
    <dbReference type="NCBI Taxonomy" id="370979"/>
    <lineage>
        <taxon>Bacteria</taxon>
        <taxon>Pseudomonadati</taxon>
        <taxon>Bacteroidota</taxon>
        <taxon>Flavobacteriia</taxon>
        <taxon>Flavobacteriales</taxon>
        <taxon>Flavobacteriaceae</taxon>
        <taxon>Flavobacterium</taxon>
    </lineage>
</organism>
<dbReference type="Pfam" id="PF13581">
    <property type="entry name" value="HATPase_c_2"/>
    <property type="match status" value="1"/>
</dbReference>
<dbReference type="AlphaFoldDB" id="A0A1M5UPK3"/>
<dbReference type="Proteomes" id="UP000184071">
    <property type="component" value="Unassembled WGS sequence"/>
</dbReference>
<dbReference type="InterPro" id="IPR036890">
    <property type="entry name" value="HATPase_C_sf"/>
</dbReference>
<evidence type="ECO:0000313" key="3">
    <source>
        <dbReference type="Proteomes" id="UP000184071"/>
    </source>
</evidence>
<dbReference type="SUPFAM" id="SSF81606">
    <property type="entry name" value="PP2C-like"/>
    <property type="match status" value="1"/>
</dbReference>
<keyword evidence="2" id="KW-0808">Transferase</keyword>
<evidence type="ECO:0000259" key="1">
    <source>
        <dbReference type="SMART" id="SM00331"/>
    </source>
</evidence>
<dbReference type="Gene3D" id="3.30.565.10">
    <property type="entry name" value="Histidine kinase-like ATPase, C-terminal domain"/>
    <property type="match status" value="1"/>
</dbReference>
<dbReference type="PANTHER" id="PTHR35801">
    <property type="entry name" value="PHOSPHOSERINE PHOSPHATASE RSBX"/>
    <property type="match status" value="1"/>
</dbReference>
<dbReference type="SUPFAM" id="SSF55874">
    <property type="entry name" value="ATPase domain of HSP90 chaperone/DNA topoisomerase II/histidine kinase"/>
    <property type="match status" value="1"/>
</dbReference>
<dbReference type="InterPro" id="IPR036457">
    <property type="entry name" value="PPM-type-like_dom_sf"/>
</dbReference>
<reference evidence="3" key="1">
    <citation type="submission" date="2016-11" db="EMBL/GenBank/DDBJ databases">
        <authorList>
            <person name="Varghese N."/>
            <person name="Submissions S."/>
        </authorList>
    </citation>
    <scope>NUCLEOTIDE SEQUENCE [LARGE SCALE GENOMIC DNA]</scope>
    <source>
        <strain evidence="3">DSM 17963</strain>
    </source>
</reference>
<dbReference type="EMBL" id="FQWC01000009">
    <property type="protein sequence ID" value="SHH64917.1"/>
    <property type="molecule type" value="Genomic_DNA"/>
</dbReference>
<proteinExistence type="predicted"/>
<dbReference type="RefSeq" id="WP_073417560.1">
    <property type="nucleotide sequence ID" value="NZ_FQWC01000009.1"/>
</dbReference>
<dbReference type="InterPro" id="IPR001932">
    <property type="entry name" value="PPM-type_phosphatase-like_dom"/>
</dbReference>
<accession>A0A1M5UPK3</accession>
<keyword evidence="3" id="KW-1185">Reference proteome</keyword>
<dbReference type="Gene3D" id="3.60.40.10">
    <property type="entry name" value="PPM-type phosphatase domain"/>
    <property type="match status" value="1"/>
</dbReference>
<dbReference type="SMART" id="SM00331">
    <property type="entry name" value="PP2C_SIG"/>
    <property type="match status" value="1"/>
</dbReference>
<dbReference type="OrthoDB" id="479131at2"/>
<sequence>MDNTFSTYKIDDRSLIAFIKREIHNLALQIGFTPHRAAETDIIVAELTSNLMKFANGGELLYRAHLQDDQNQIEIYCLDNGIGFENVAKIMNDGYSSSNTLGHGLGSIKRLSNDFQIYSMKNWGCVQYVKICEKPEYIVPPFQSGLNYSTIAVNYPGEKLCGDGYYIKQSRKGFQIFVGDGLGHGESANEAVELAIKIFRQSVEFQPAEILREIHTKVKKTRGLVATIVSVDYTSQVWNICGIGNINTRIYTGLENKTYTPYNGILGHNIPRTLSSTIVPYKKHQIIIMHSDGLRTRWHLNEFTSIIKQNPGIIASSIFKQNIRGTDDATIFVGKIM</sequence>
<dbReference type="STRING" id="370979.SAMN05443663_109111"/>
<dbReference type="GO" id="GO:0016301">
    <property type="term" value="F:kinase activity"/>
    <property type="evidence" value="ECO:0007669"/>
    <property type="project" value="UniProtKB-KW"/>
</dbReference>
<dbReference type="PANTHER" id="PTHR35801:SF1">
    <property type="entry name" value="PHOSPHOSERINE PHOSPHATASE RSBX"/>
    <property type="match status" value="1"/>
</dbReference>
<evidence type="ECO:0000313" key="2">
    <source>
        <dbReference type="EMBL" id="SHH64917.1"/>
    </source>
</evidence>
<feature type="domain" description="PPM-type phosphatase" evidence="1">
    <location>
        <begin position="142"/>
        <end position="336"/>
    </location>
</feature>
<dbReference type="InterPro" id="IPR003594">
    <property type="entry name" value="HATPase_dom"/>
</dbReference>